<organism evidence="1 2">
    <name type="scientific">Serendipita indica (strain DSM 11827)</name>
    <name type="common">Root endophyte fungus</name>
    <name type="synonym">Piriformospora indica</name>
    <dbReference type="NCBI Taxonomy" id="1109443"/>
    <lineage>
        <taxon>Eukaryota</taxon>
        <taxon>Fungi</taxon>
        <taxon>Dikarya</taxon>
        <taxon>Basidiomycota</taxon>
        <taxon>Agaricomycotina</taxon>
        <taxon>Agaricomycetes</taxon>
        <taxon>Sebacinales</taxon>
        <taxon>Serendipitaceae</taxon>
        <taxon>Serendipita</taxon>
    </lineage>
</organism>
<reference evidence="1 2" key="1">
    <citation type="journal article" date="2011" name="PLoS Pathog.">
        <title>Endophytic Life Strategies Decoded by Genome and Transcriptome Analyses of the Mutualistic Root Symbiont Piriformospora indica.</title>
        <authorList>
            <person name="Zuccaro A."/>
            <person name="Lahrmann U."/>
            <person name="Guldener U."/>
            <person name="Langen G."/>
            <person name="Pfiffi S."/>
            <person name="Biedenkopf D."/>
            <person name="Wong P."/>
            <person name="Samans B."/>
            <person name="Grimm C."/>
            <person name="Basiewicz M."/>
            <person name="Murat C."/>
            <person name="Martin F."/>
            <person name="Kogel K.H."/>
        </authorList>
    </citation>
    <scope>NUCLEOTIDE SEQUENCE [LARGE SCALE GENOMIC DNA]</scope>
    <source>
        <strain evidence="1 2">DSM 11827</strain>
    </source>
</reference>
<protein>
    <submittedName>
        <fullName evidence="1">Uncharacterized protein</fullName>
    </submittedName>
</protein>
<dbReference type="HOGENOM" id="CLU_1240552_0_0_1"/>
<sequence length="223" mass="25256">MHLTSGSGKEAKDVQTVPSFDLTACTMKRRPAEYKLIRCRTLALRGKVDIVVCQQFQPFLDRHASIVINLANDLTCWHHLRALYLVILHFQQLQVYRVEVGSILGCRLHNIPSTLPPERHRESPILLLTGICDPYNIISKLSAFESTTSRIVNKYRVLTRVMLDEPWQDIRVALGRNQKGAIDFKTKVMALLNGFQDLGSVVVDRYGGPMTTSHRLGCASREE</sequence>
<dbReference type="AlphaFoldDB" id="G4TLJ3"/>
<evidence type="ECO:0000313" key="2">
    <source>
        <dbReference type="Proteomes" id="UP000007148"/>
    </source>
</evidence>
<accession>G4TLJ3</accession>
<name>G4TLJ3_SERID</name>
<dbReference type="OrthoDB" id="3331754at2759"/>
<proteinExistence type="predicted"/>
<comment type="caution">
    <text evidence="1">The sequence shown here is derived from an EMBL/GenBank/DDBJ whole genome shotgun (WGS) entry which is preliminary data.</text>
</comment>
<gene>
    <name evidence="1" type="ORF">PIIN_06121</name>
</gene>
<evidence type="ECO:0000313" key="1">
    <source>
        <dbReference type="EMBL" id="CCA72186.1"/>
    </source>
</evidence>
<dbReference type="Proteomes" id="UP000007148">
    <property type="component" value="Unassembled WGS sequence"/>
</dbReference>
<dbReference type="EMBL" id="CAFZ01000152">
    <property type="protein sequence ID" value="CCA72186.1"/>
    <property type="molecule type" value="Genomic_DNA"/>
</dbReference>
<dbReference type="InParanoid" id="G4TLJ3"/>
<keyword evidence="2" id="KW-1185">Reference proteome</keyword>